<evidence type="ECO:0000313" key="2">
    <source>
        <dbReference type="Proteomes" id="UP001469553"/>
    </source>
</evidence>
<accession>A0ABV0XW82</accession>
<protein>
    <submittedName>
        <fullName evidence="1">Uncharacterized protein</fullName>
    </submittedName>
</protein>
<organism evidence="1 2">
    <name type="scientific">Ameca splendens</name>
    <dbReference type="NCBI Taxonomy" id="208324"/>
    <lineage>
        <taxon>Eukaryota</taxon>
        <taxon>Metazoa</taxon>
        <taxon>Chordata</taxon>
        <taxon>Craniata</taxon>
        <taxon>Vertebrata</taxon>
        <taxon>Euteleostomi</taxon>
        <taxon>Actinopterygii</taxon>
        <taxon>Neopterygii</taxon>
        <taxon>Teleostei</taxon>
        <taxon>Neoteleostei</taxon>
        <taxon>Acanthomorphata</taxon>
        <taxon>Ovalentaria</taxon>
        <taxon>Atherinomorphae</taxon>
        <taxon>Cyprinodontiformes</taxon>
        <taxon>Goodeidae</taxon>
        <taxon>Ameca</taxon>
    </lineage>
</organism>
<sequence length="123" mass="14593">MHLVDMTVKGVKLCSSGLKTFQSGLLEAELCIILDLDRCFDNEEPVQMDNRSWYQFSYYLYSIRPRTVNSSKVGLQYEKDTESMFVFFKSFVNFYKNHAKEHWLSAFNSFLRNPFFHFLSVNE</sequence>
<gene>
    <name evidence="1" type="ORF">AMECASPLE_034054</name>
</gene>
<comment type="caution">
    <text evidence="1">The sequence shown here is derived from an EMBL/GenBank/DDBJ whole genome shotgun (WGS) entry which is preliminary data.</text>
</comment>
<dbReference type="EMBL" id="JAHRIP010014146">
    <property type="protein sequence ID" value="MEQ2285647.1"/>
    <property type="molecule type" value="Genomic_DNA"/>
</dbReference>
<evidence type="ECO:0000313" key="1">
    <source>
        <dbReference type="EMBL" id="MEQ2285647.1"/>
    </source>
</evidence>
<reference evidence="1 2" key="1">
    <citation type="submission" date="2021-06" db="EMBL/GenBank/DDBJ databases">
        <authorList>
            <person name="Palmer J.M."/>
        </authorList>
    </citation>
    <scope>NUCLEOTIDE SEQUENCE [LARGE SCALE GENOMIC DNA]</scope>
    <source>
        <strain evidence="1 2">AS_MEX2019</strain>
        <tissue evidence="1">Muscle</tissue>
    </source>
</reference>
<proteinExistence type="predicted"/>
<keyword evidence="2" id="KW-1185">Reference proteome</keyword>
<dbReference type="Proteomes" id="UP001469553">
    <property type="component" value="Unassembled WGS sequence"/>
</dbReference>
<name>A0ABV0XW82_9TELE</name>